<dbReference type="AlphaFoldDB" id="D4BAQ3"/>
<name>D4BAQ3_9ENTR</name>
<evidence type="ECO:0000313" key="3">
    <source>
        <dbReference type="Proteomes" id="UP000003880"/>
    </source>
</evidence>
<gene>
    <name evidence="2" type="ORF">CIT292_07547</name>
</gene>
<proteinExistence type="predicted"/>
<evidence type="ECO:0000313" key="2">
    <source>
        <dbReference type="EMBL" id="EFE09264.1"/>
    </source>
</evidence>
<accession>D4BAQ3</accession>
<dbReference type="HOGENOM" id="CLU_3287083_0_0_6"/>
<protein>
    <submittedName>
        <fullName evidence="2">Uncharacterized protein</fullName>
    </submittedName>
</protein>
<reference evidence="2 3" key="1">
    <citation type="submission" date="2010-02" db="EMBL/GenBank/DDBJ databases">
        <authorList>
            <person name="Weinstock G."/>
            <person name="Sodergren E."/>
            <person name="Clifton S."/>
            <person name="Fulton L."/>
            <person name="Fulton B."/>
            <person name="Courtney L."/>
            <person name="Fronick C."/>
            <person name="Harrison M."/>
            <person name="Strong C."/>
            <person name="Farmer C."/>
            <person name="Delahaunty K."/>
            <person name="Markovic C."/>
            <person name="Hall O."/>
            <person name="Minx P."/>
            <person name="Tomlinson C."/>
            <person name="Mitreva M."/>
            <person name="Nelson J."/>
            <person name="Hou S."/>
            <person name="Wollam A."/>
            <person name="Pepin K.H."/>
            <person name="Johnson M."/>
            <person name="Bhonagiri V."/>
            <person name="Zhang X."/>
            <person name="Suruliraj S."/>
            <person name="Warren W."/>
            <person name="Chinwalla A."/>
            <person name="Mardis E.R."/>
            <person name="Wilson R.K."/>
        </authorList>
    </citation>
    <scope>NUCLEOTIDE SEQUENCE [LARGE SCALE GENOMIC DNA]</scope>
    <source>
        <strain evidence="2 3">ATCC 29220</strain>
    </source>
</reference>
<evidence type="ECO:0000256" key="1">
    <source>
        <dbReference type="SAM" id="Phobius"/>
    </source>
</evidence>
<dbReference type="EMBL" id="ABWL02000006">
    <property type="protein sequence ID" value="EFE09264.1"/>
    <property type="molecule type" value="Genomic_DNA"/>
</dbReference>
<keyword evidence="1" id="KW-0812">Transmembrane</keyword>
<dbReference type="Proteomes" id="UP000003880">
    <property type="component" value="Unassembled WGS sequence"/>
</dbReference>
<sequence length="40" mass="4788">MLDKCDRGRKIYCIFRGNNFIFCVFFWIASSIFITLFTLS</sequence>
<feature type="transmembrane region" description="Helical" evidence="1">
    <location>
        <begin position="20"/>
        <end position="39"/>
    </location>
</feature>
<keyword evidence="1" id="KW-1133">Transmembrane helix</keyword>
<keyword evidence="1" id="KW-0472">Membrane</keyword>
<comment type="caution">
    <text evidence="2">The sequence shown here is derived from an EMBL/GenBank/DDBJ whole genome shotgun (WGS) entry which is preliminary data.</text>
</comment>
<organism evidence="2 3">
    <name type="scientific">Citrobacter youngae ATCC 29220</name>
    <dbReference type="NCBI Taxonomy" id="500640"/>
    <lineage>
        <taxon>Bacteria</taxon>
        <taxon>Pseudomonadati</taxon>
        <taxon>Pseudomonadota</taxon>
        <taxon>Gammaproteobacteria</taxon>
        <taxon>Enterobacterales</taxon>
        <taxon>Enterobacteriaceae</taxon>
        <taxon>Citrobacter</taxon>
        <taxon>Citrobacter freundii complex</taxon>
    </lineage>
</organism>